<dbReference type="PANTHER" id="PTHR37285">
    <property type="entry name" value="SPORE WALL MATURATION PROTEIN DIT1"/>
    <property type="match status" value="1"/>
</dbReference>
<dbReference type="STRING" id="5514.A0A395RUG2"/>
<organism evidence="1 2">
    <name type="scientific">Fusarium sporotrichioides</name>
    <dbReference type="NCBI Taxonomy" id="5514"/>
    <lineage>
        <taxon>Eukaryota</taxon>
        <taxon>Fungi</taxon>
        <taxon>Dikarya</taxon>
        <taxon>Ascomycota</taxon>
        <taxon>Pezizomycotina</taxon>
        <taxon>Sordariomycetes</taxon>
        <taxon>Hypocreomycetidae</taxon>
        <taxon>Hypocreales</taxon>
        <taxon>Nectriaceae</taxon>
        <taxon>Fusarium</taxon>
    </lineage>
</organism>
<accession>A0A395RUG2</accession>
<sequence>MSSLAEKIHVRKGHTASISMVQHPEHADMANKILDVIVAHGVREAEYKGQPYQAREKFLPIVLESIKMEAPVKLVLPAFPLKSPNRHNKVLGALPDLSEEIALENLQGLWNDIRAVYKHGAHCYITSDGLVYSDLLGVEDIDVWTYGETNGTPVSSKRYQKLIGDIAKRMIIRGAAFAAVVRDTHGDCGDAKVDFAPMYPCGFIIRPTGGSLSASQIPMEKVKQLSINLSPIVLCGFSDILDESLYLRKTHDVGTVLTWSFGIVQKVKDAEDDTEEQQCHIQ</sequence>
<dbReference type="PANTHER" id="PTHR37285:SF5">
    <property type="entry name" value="SPORE WALL MATURATION PROTEIN DIT1"/>
    <property type="match status" value="1"/>
</dbReference>
<reference evidence="1 2" key="1">
    <citation type="journal article" date="2018" name="PLoS Pathog.">
        <title>Evolution of structural diversity of trichothecenes, a family of toxins produced by plant pathogenic and entomopathogenic fungi.</title>
        <authorList>
            <person name="Proctor R.H."/>
            <person name="McCormick S.P."/>
            <person name="Kim H.S."/>
            <person name="Cardoza R.E."/>
            <person name="Stanley A.M."/>
            <person name="Lindo L."/>
            <person name="Kelly A."/>
            <person name="Brown D.W."/>
            <person name="Lee T."/>
            <person name="Vaughan M.M."/>
            <person name="Alexander N.J."/>
            <person name="Busman M."/>
            <person name="Gutierrez S."/>
        </authorList>
    </citation>
    <scope>NUCLEOTIDE SEQUENCE [LARGE SCALE GENOMIC DNA]</scope>
    <source>
        <strain evidence="1 2">NRRL 3299</strain>
    </source>
</reference>
<gene>
    <name evidence="1" type="ORF">FSPOR_8403</name>
</gene>
<dbReference type="Proteomes" id="UP000266152">
    <property type="component" value="Unassembled WGS sequence"/>
</dbReference>
<proteinExistence type="predicted"/>
<name>A0A395RUG2_FUSSP</name>
<dbReference type="EMBL" id="PXOF01000125">
    <property type="protein sequence ID" value="RGP63796.1"/>
    <property type="molecule type" value="Genomic_DNA"/>
</dbReference>
<evidence type="ECO:0000313" key="1">
    <source>
        <dbReference type="EMBL" id="RGP63796.1"/>
    </source>
</evidence>
<dbReference type="AlphaFoldDB" id="A0A395RUG2"/>
<keyword evidence="2" id="KW-1185">Reference proteome</keyword>
<evidence type="ECO:0000313" key="2">
    <source>
        <dbReference type="Proteomes" id="UP000266152"/>
    </source>
</evidence>
<protein>
    <submittedName>
        <fullName evidence="1">Pyoverdine biosynthesis</fullName>
    </submittedName>
</protein>
<dbReference type="InterPro" id="IPR007817">
    <property type="entry name" value="Isocyanide_synthase_DIT1"/>
</dbReference>
<comment type="caution">
    <text evidence="1">The sequence shown here is derived from an EMBL/GenBank/DDBJ whole genome shotgun (WGS) entry which is preliminary data.</text>
</comment>
<dbReference type="Pfam" id="PF05141">
    <property type="entry name" value="DIT1_PvcA"/>
    <property type="match status" value="1"/>
</dbReference>